<dbReference type="EMBL" id="RDQH01000337">
    <property type="protein sequence ID" value="RXH83613.1"/>
    <property type="molecule type" value="Genomic_DNA"/>
</dbReference>
<gene>
    <name evidence="1" type="ORF">DVH24_005866</name>
</gene>
<comment type="caution">
    <text evidence="1">The sequence shown here is derived from an EMBL/GenBank/DDBJ whole genome shotgun (WGS) entry which is preliminary data.</text>
</comment>
<sequence length="48" mass="5549">MHQERCRSIDPNNITYIPTTPLRQKVCSRVGQSWNPRPTAMLKSLPIL</sequence>
<accession>A0A498IQT4</accession>
<dbReference type="AlphaFoldDB" id="A0A498IQT4"/>
<evidence type="ECO:0000313" key="1">
    <source>
        <dbReference type="EMBL" id="RXH83613.1"/>
    </source>
</evidence>
<protein>
    <submittedName>
        <fullName evidence="1">Uncharacterized protein</fullName>
    </submittedName>
</protein>
<keyword evidence="2" id="KW-1185">Reference proteome</keyword>
<dbReference type="Proteomes" id="UP000290289">
    <property type="component" value="Chromosome 11"/>
</dbReference>
<name>A0A498IQT4_MALDO</name>
<reference evidence="1 2" key="1">
    <citation type="submission" date="2018-10" db="EMBL/GenBank/DDBJ databases">
        <title>A high-quality apple genome assembly.</title>
        <authorList>
            <person name="Hu J."/>
        </authorList>
    </citation>
    <scope>NUCLEOTIDE SEQUENCE [LARGE SCALE GENOMIC DNA]</scope>
    <source>
        <strain evidence="2">cv. HFTH1</strain>
        <tissue evidence="1">Young leaf</tissue>
    </source>
</reference>
<proteinExistence type="predicted"/>
<organism evidence="1 2">
    <name type="scientific">Malus domestica</name>
    <name type="common">Apple</name>
    <name type="synonym">Pyrus malus</name>
    <dbReference type="NCBI Taxonomy" id="3750"/>
    <lineage>
        <taxon>Eukaryota</taxon>
        <taxon>Viridiplantae</taxon>
        <taxon>Streptophyta</taxon>
        <taxon>Embryophyta</taxon>
        <taxon>Tracheophyta</taxon>
        <taxon>Spermatophyta</taxon>
        <taxon>Magnoliopsida</taxon>
        <taxon>eudicotyledons</taxon>
        <taxon>Gunneridae</taxon>
        <taxon>Pentapetalae</taxon>
        <taxon>rosids</taxon>
        <taxon>fabids</taxon>
        <taxon>Rosales</taxon>
        <taxon>Rosaceae</taxon>
        <taxon>Amygdaloideae</taxon>
        <taxon>Maleae</taxon>
        <taxon>Malus</taxon>
    </lineage>
</organism>
<evidence type="ECO:0000313" key="2">
    <source>
        <dbReference type="Proteomes" id="UP000290289"/>
    </source>
</evidence>